<dbReference type="GO" id="GO:0042910">
    <property type="term" value="F:xenobiotic transmembrane transporter activity"/>
    <property type="evidence" value="ECO:0007669"/>
    <property type="project" value="InterPro"/>
</dbReference>
<dbReference type="PANTHER" id="PTHR11206">
    <property type="entry name" value="MULTIDRUG RESISTANCE PROTEIN"/>
    <property type="match status" value="1"/>
</dbReference>
<dbReference type="InterPro" id="IPR002528">
    <property type="entry name" value="MATE_fam"/>
</dbReference>
<feature type="transmembrane region" description="Helical" evidence="6">
    <location>
        <begin position="313"/>
        <end position="336"/>
    </location>
</feature>
<evidence type="ECO:0000313" key="7">
    <source>
        <dbReference type="EMBL" id="KAF4355047.1"/>
    </source>
</evidence>
<keyword evidence="4 6" id="KW-1133">Transmembrane helix</keyword>
<evidence type="ECO:0000256" key="2">
    <source>
        <dbReference type="ARBA" id="ARBA00010199"/>
    </source>
</evidence>
<dbReference type="Proteomes" id="UP000525078">
    <property type="component" value="Unassembled WGS sequence"/>
</dbReference>
<name>A0A7J6E9F4_CANSA</name>
<feature type="transmembrane region" description="Helical" evidence="6">
    <location>
        <begin position="416"/>
        <end position="437"/>
    </location>
</feature>
<proteinExistence type="inferred from homology"/>
<comment type="similarity">
    <text evidence="2 6">Belongs to the multi antimicrobial extrusion (MATE) (TC 2.A.66.1) family.</text>
</comment>
<reference evidence="7 8" key="1">
    <citation type="journal article" date="2020" name="bioRxiv">
        <title>Sequence and annotation of 42 cannabis genomes reveals extensive copy number variation in cannabinoid synthesis and pathogen resistance genes.</title>
        <authorList>
            <person name="Mckernan K.J."/>
            <person name="Helbert Y."/>
            <person name="Kane L.T."/>
            <person name="Ebling H."/>
            <person name="Zhang L."/>
            <person name="Liu B."/>
            <person name="Eaton Z."/>
            <person name="Mclaughlin S."/>
            <person name="Kingan S."/>
            <person name="Baybayan P."/>
            <person name="Concepcion G."/>
            <person name="Jordan M."/>
            <person name="Riva A."/>
            <person name="Barbazuk W."/>
            <person name="Harkins T."/>
        </authorList>
    </citation>
    <scope>NUCLEOTIDE SEQUENCE [LARGE SCALE GENOMIC DNA]</scope>
    <source>
        <strain evidence="8">cv. Jamaican Lion 4</strain>
        <tissue evidence="7">Leaf</tissue>
    </source>
</reference>
<sequence length="469" mass="51751">METWKKVWKEVQRQLLLAGPVSLVTLLQISLLMISLMFIGHNDGKLALAGASMATAFAAVTGYYVLVGSTNALDTLCSQLFGAKHYPILGIELQRAIIFSSATSVMISIIWANATPILIAMHQDHEISHEAGRYLLYLVPSNFAFGLLQCFRSFLQNQNIVNPIVLSSVVATIVHILCCWIMVCKYEWGSSGAAVATSISYCVNAFCLALFIKFSSTCKETWNGFSKQALHNFLPYMKLALPSVLMECFKTWAFEILIIFSGFFPNPVLETSVQSICLNTFGLIWSIPAGLMVSASVRVGNEIGAKNLEAARLAMVVVSVIVIIEGLVVGISIILLRKMWAELYSNDKNVVKIVSSLMPFLAMSCFLNGFQTVLSGIFKGCGWQNKGVYLNLAAFYFVGIPCQVTFAFVLHMKSKGLWLGMIIGFVVNVIFFLMIILRANWDKEVMKAENRVKECSTYGEKSSGQNNSS</sequence>
<organism evidence="7 8">
    <name type="scientific">Cannabis sativa</name>
    <name type="common">Hemp</name>
    <name type="synonym">Marijuana</name>
    <dbReference type="NCBI Taxonomy" id="3483"/>
    <lineage>
        <taxon>Eukaryota</taxon>
        <taxon>Viridiplantae</taxon>
        <taxon>Streptophyta</taxon>
        <taxon>Embryophyta</taxon>
        <taxon>Tracheophyta</taxon>
        <taxon>Spermatophyta</taxon>
        <taxon>Magnoliopsida</taxon>
        <taxon>eudicotyledons</taxon>
        <taxon>Gunneridae</taxon>
        <taxon>Pentapetalae</taxon>
        <taxon>rosids</taxon>
        <taxon>fabids</taxon>
        <taxon>Rosales</taxon>
        <taxon>Cannabaceae</taxon>
        <taxon>Cannabis</taxon>
    </lineage>
</organism>
<feature type="transmembrane region" description="Helical" evidence="6">
    <location>
        <begin position="163"/>
        <end position="183"/>
    </location>
</feature>
<dbReference type="AlphaFoldDB" id="A0A7J6E9F4"/>
<evidence type="ECO:0000256" key="5">
    <source>
        <dbReference type="ARBA" id="ARBA00023136"/>
    </source>
</evidence>
<dbReference type="CDD" id="cd13132">
    <property type="entry name" value="MATE_eukaryotic"/>
    <property type="match status" value="1"/>
</dbReference>
<feature type="transmembrane region" description="Helical" evidence="6">
    <location>
        <begin position="96"/>
        <end position="114"/>
    </location>
</feature>
<dbReference type="GO" id="GO:1990961">
    <property type="term" value="P:xenobiotic detoxification by transmembrane export across the plasma membrane"/>
    <property type="evidence" value="ECO:0007669"/>
    <property type="project" value="InterPro"/>
</dbReference>
<evidence type="ECO:0000313" key="8">
    <source>
        <dbReference type="Proteomes" id="UP000525078"/>
    </source>
</evidence>
<feature type="transmembrane region" description="Helical" evidence="6">
    <location>
        <begin position="15"/>
        <end position="40"/>
    </location>
</feature>
<feature type="transmembrane region" description="Helical" evidence="6">
    <location>
        <begin position="389"/>
        <end position="410"/>
    </location>
</feature>
<comment type="caution">
    <text evidence="7">The sequence shown here is derived from an EMBL/GenBank/DDBJ whole genome shotgun (WGS) entry which is preliminary data.</text>
</comment>
<evidence type="ECO:0000256" key="3">
    <source>
        <dbReference type="ARBA" id="ARBA00022692"/>
    </source>
</evidence>
<keyword evidence="3 6" id="KW-0812">Transmembrane</keyword>
<feature type="transmembrane region" description="Helical" evidence="6">
    <location>
        <begin position="189"/>
        <end position="212"/>
    </location>
</feature>
<dbReference type="EMBL" id="JAATIP010000270">
    <property type="protein sequence ID" value="KAF4355047.1"/>
    <property type="molecule type" value="Genomic_DNA"/>
</dbReference>
<dbReference type="NCBIfam" id="TIGR00797">
    <property type="entry name" value="matE"/>
    <property type="match status" value="1"/>
</dbReference>
<gene>
    <name evidence="7" type="ORF">F8388_022299</name>
</gene>
<dbReference type="GO" id="GO:0016020">
    <property type="term" value="C:membrane"/>
    <property type="evidence" value="ECO:0007669"/>
    <property type="project" value="UniProtKB-SubCell"/>
</dbReference>
<evidence type="ECO:0000256" key="1">
    <source>
        <dbReference type="ARBA" id="ARBA00004141"/>
    </source>
</evidence>
<evidence type="ECO:0000256" key="4">
    <source>
        <dbReference type="ARBA" id="ARBA00022989"/>
    </source>
</evidence>
<protein>
    <recommendedName>
        <fullName evidence="6">Protein DETOXIFICATION</fullName>
    </recommendedName>
    <alternativeName>
        <fullName evidence="6">Multidrug and toxic compound extrusion protein</fullName>
    </alternativeName>
</protein>
<dbReference type="Pfam" id="PF01554">
    <property type="entry name" value="MatE"/>
    <property type="match status" value="2"/>
</dbReference>
<keyword evidence="5 6" id="KW-0472">Membrane</keyword>
<feature type="transmembrane region" description="Helical" evidence="6">
    <location>
        <begin position="134"/>
        <end position="151"/>
    </location>
</feature>
<dbReference type="GO" id="GO:0015297">
    <property type="term" value="F:antiporter activity"/>
    <property type="evidence" value="ECO:0007669"/>
    <property type="project" value="InterPro"/>
</dbReference>
<feature type="transmembrane region" description="Helical" evidence="6">
    <location>
        <begin position="356"/>
        <end position="377"/>
    </location>
</feature>
<dbReference type="InterPro" id="IPR045069">
    <property type="entry name" value="MATE_euk"/>
</dbReference>
<evidence type="ECO:0000256" key="6">
    <source>
        <dbReference type="RuleBase" id="RU004914"/>
    </source>
</evidence>
<comment type="subcellular location">
    <subcellularLocation>
        <location evidence="1">Membrane</location>
        <topology evidence="1">Multi-pass membrane protein</topology>
    </subcellularLocation>
</comment>
<feature type="transmembrane region" description="Helical" evidence="6">
    <location>
        <begin position="46"/>
        <end position="66"/>
    </location>
</feature>
<accession>A0A7J6E9F4</accession>
<feature type="transmembrane region" description="Helical" evidence="6">
    <location>
        <begin position="244"/>
        <end position="263"/>
    </location>
</feature>